<evidence type="ECO:0000256" key="1">
    <source>
        <dbReference type="ARBA" id="ARBA00007626"/>
    </source>
</evidence>
<evidence type="ECO:0000313" key="5">
    <source>
        <dbReference type="EMBL" id="KAH7277580.1"/>
    </source>
</evidence>
<keyword evidence="6" id="KW-1185">Reference proteome</keyword>
<evidence type="ECO:0000256" key="4">
    <source>
        <dbReference type="SAM" id="MobiDB-lite"/>
    </source>
</evidence>
<dbReference type="OrthoDB" id="1899580at2759"/>
<dbReference type="NCBIfam" id="TIGR00756">
    <property type="entry name" value="PPR"/>
    <property type="match status" value="5"/>
</dbReference>
<proteinExistence type="inferred from homology"/>
<dbReference type="InterPro" id="IPR011990">
    <property type="entry name" value="TPR-like_helical_dom_sf"/>
</dbReference>
<dbReference type="InterPro" id="IPR002885">
    <property type="entry name" value="PPR_rpt"/>
</dbReference>
<dbReference type="InterPro" id="IPR050667">
    <property type="entry name" value="PPR-containing_protein"/>
</dbReference>
<organism evidence="5 6">
    <name type="scientific">Ceratopteris richardii</name>
    <name type="common">Triangle waterfern</name>
    <dbReference type="NCBI Taxonomy" id="49495"/>
    <lineage>
        <taxon>Eukaryota</taxon>
        <taxon>Viridiplantae</taxon>
        <taxon>Streptophyta</taxon>
        <taxon>Embryophyta</taxon>
        <taxon>Tracheophyta</taxon>
        <taxon>Polypodiopsida</taxon>
        <taxon>Polypodiidae</taxon>
        <taxon>Polypodiales</taxon>
        <taxon>Pteridineae</taxon>
        <taxon>Pteridaceae</taxon>
        <taxon>Parkerioideae</taxon>
        <taxon>Ceratopteris</taxon>
    </lineage>
</organism>
<feature type="repeat" description="PPR" evidence="3">
    <location>
        <begin position="697"/>
        <end position="731"/>
    </location>
</feature>
<keyword evidence="2" id="KW-0677">Repeat</keyword>
<feature type="repeat" description="PPR" evidence="3">
    <location>
        <begin position="240"/>
        <end position="274"/>
    </location>
</feature>
<dbReference type="PANTHER" id="PTHR47939:SF13">
    <property type="entry name" value="OS03G0201400 PROTEIN"/>
    <property type="match status" value="1"/>
</dbReference>
<feature type="repeat" description="PPR" evidence="3">
    <location>
        <begin position="662"/>
        <end position="696"/>
    </location>
</feature>
<feature type="region of interest" description="Disordered" evidence="4">
    <location>
        <begin position="48"/>
        <end position="72"/>
    </location>
</feature>
<reference evidence="5" key="1">
    <citation type="submission" date="2021-08" db="EMBL/GenBank/DDBJ databases">
        <title>WGS assembly of Ceratopteris richardii.</title>
        <authorList>
            <person name="Marchant D.B."/>
            <person name="Chen G."/>
            <person name="Jenkins J."/>
            <person name="Shu S."/>
            <person name="Leebens-Mack J."/>
            <person name="Grimwood J."/>
            <person name="Schmutz J."/>
            <person name="Soltis P."/>
            <person name="Soltis D."/>
            <person name="Chen Z.-H."/>
        </authorList>
    </citation>
    <scope>NUCLEOTIDE SEQUENCE</scope>
    <source>
        <strain evidence="5">Whitten #5841</strain>
        <tissue evidence="5">Leaf</tissue>
    </source>
</reference>
<evidence type="ECO:0000256" key="3">
    <source>
        <dbReference type="PROSITE-ProRule" id="PRU00708"/>
    </source>
</evidence>
<comment type="similarity">
    <text evidence="1">Belongs to the PPR family. P subfamily.</text>
</comment>
<dbReference type="PANTHER" id="PTHR47939">
    <property type="entry name" value="MEMBRANE-ASSOCIATED SALT-INDUCIBLE PROTEIN-LIKE"/>
    <property type="match status" value="1"/>
</dbReference>
<evidence type="ECO:0008006" key="7">
    <source>
        <dbReference type="Google" id="ProtNLM"/>
    </source>
</evidence>
<dbReference type="Pfam" id="PF13812">
    <property type="entry name" value="PPR_3"/>
    <property type="match status" value="2"/>
</dbReference>
<protein>
    <recommendedName>
        <fullName evidence="7">Pentatricopeptide repeat-containing protein</fullName>
    </recommendedName>
</protein>
<dbReference type="AlphaFoldDB" id="A0A8T2Q1N0"/>
<accession>A0A8T2Q1N0</accession>
<dbReference type="EMBL" id="CM035444">
    <property type="protein sequence ID" value="KAH7277580.1"/>
    <property type="molecule type" value="Genomic_DNA"/>
</dbReference>
<feature type="repeat" description="PPR" evidence="3">
    <location>
        <begin position="591"/>
        <end position="625"/>
    </location>
</feature>
<dbReference type="Gene3D" id="1.25.40.10">
    <property type="entry name" value="Tetratricopeptide repeat domain"/>
    <property type="match status" value="4"/>
</dbReference>
<evidence type="ECO:0000313" key="6">
    <source>
        <dbReference type="Proteomes" id="UP000825935"/>
    </source>
</evidence>
<sequence length="757" mass="85434">MLRRARLLGRSRLRLESGDALGWPRRESWVCDEQRKGLRTRSWCSFPSSTSSMTESYGDASRQGGDAGPTEGRLMEEDGAVGGISQEAFQRRSLRRANNRSLSELERACIQMLWRRSPSEPIEITLKKAQFPLTATNLSLVLAHLRSAKDALRIFLRFMRENPSFVPEKVLVDALSRFWKHERERFPVFMSILSELRSSSFQMTPRKLTTLLRGFGWGGLVDEVLQLLSNCEASYGFKPDFVHYSCALHTCVSEKRLDIAMQIFDQMKEHGCPPTLDTFQSLISGLLNDKQGATAAAFFEQMHVNKLVSPSELPSRTVSYINIVRELLRSEDLKDVRSFIFKMNDAGFTFDYFTCANVLNVYSVRGLLKEQRELYLELKKKQMIPDADGLHRFMNKHARQCLSQDAQTLLHSLLNTIRMASKKPPDNADIFEEAAMVAGEDGVSPNDIAQAVVEAETAPEEVPSEPVLQSLPSSSNVQLEKEDILILDRIIYGLSVQEKSKDAFALMLHLVEYEGGTVIPGRSTSAIVFDALCWASSWEEGQKCLRMMLGWGYMPDNKIYNLWVQGSAKAGLLNNICDFMNEFCNEDLTLTLTSFNMLVEKLCMDGRLDEAKKLTKDMKKNESEAMDVVSYSKMIQSFAKAGDFDVPRKLLDEMVQLGITPFALPFTPLIQRLCLSGKVDEAIKLIEEIECKGCKPLPSLYTHVVRAYCQANRLQDAFNIMDIMKSKNITPEPQTHKDLFGSCMGTRVLKPAVQAAN</sequence>
<dbReference type="Pfam" id="PF01535">
    <property type="entry name" value="PPR"/>
    <property type="match status" value="2"/>
</dbReference>
<gene>
    <name evidence="5" type="ORF">KP509_39G057600</name>
</gene>
<feature type="repeat" description="PPR" evidence="3">
    <location>
        <begin position="627"/>
        <end position="661"/>
    </location>
</feature>
<name>A0A8T2Q1N0_CERRI</name>
<evidence type="ECO:0000256" key="2">
    <source>
        <dbReference type="ARBA" id="ARBA00022737"/>
    </source>
</evidence>
<comment type="caution">
    <text evidence="5">The sequence shown here is derived from an EMBL/GenBank/DDBJ whole genome shotgun (WGS) entry which is preliminary data.</text>
</comment>
<dbReference type="Proteomes" id="UP000825935">
    <property type="component" value="Chromosome 39"/>
</dbReference>
<dbReference type="PROSITE" id="PS51375">
    <property type="entry name" value="PPR"/>
    <property type="match status" value="5"/>
</dbReference>